<dbReference type="AlphaFoldDB" id="A0AAE4Z6S6"/>
<organism evidence="2 3">
    <name type="scientific">Candidatus Kutchimonas denitrificans</name>
    <dbReference type="NCBI Taxonomy" id="3056748"/>
    <lineage>
        <taxon>Bacteria</taxon>
        <taxon>Pseudomonadati</taxon>
        <taxon>Gemmatimonadota</taxon>
        <taxon>Gemmatimonadia</taxon>
        <taxon>Candidatus Palauibacterales</taxon>
        <taxon>Candidatus Palauibacteraceae</taxon>
        <taxon>Candidatus Kutchimonas</taxon>
    </lineage>
</organism>
<accession>A0AAE4Z6S6</accession>
<proteinExistence type="predicted"/>
<evidence type="ECO:0000313" key="3">
    <source>
        <dbReference type="Proteomes" id="UP000702544"/>
    </source>
</evidence>
<evidence type="ECO:0008006" key="4">
    <source>
        <dbReference type="Google" id="ProtNLM"/>
    </source>
</evidence>
<name>A0AAE4Z6S6_9BACT</name>
<feature type="chain" id="PRO_5042208013" description="Alginate export domain-containing protein" evidence="1">
    <location>
        <begin position="33"/>
        <end position="458"/>
    </location>
</feature>
<comment type="caution">
    <text evidence="2">The sequence shown here is derived from an EMBL/GenBank/DDBJ whole genome shotgun (WGS) entry which is preliminary data.</text>
</comment>
<protein>
    <recommendedName>
        <fullName evidence="4">Alginate export domain-containing protein</fullName>
    </recommendedName>
</protein>
<reference evidence="2 3" key="1">
    <citation type="submission" date="2020-01" db="EMBL/GenBank/DDBJ databases">
        <title>Genomes assembled from Gulf of Kutch pelagic sediment metagenomes.</title>
        <authorList>
            <person name="Chandrashekar M."/>
            <person name="Mahajan M.S."/>
            <person name="Dave K.J."/>
            <person name="Vatsa P."/>
            <person name="Nathani N.M."/>
        </authorList>
    </citation>
    <scope>NUCLEOTIDE SEQUENCE [LARGE SCALE GENOMIC DNA]</scope>
    <source>
        <strain evidence="2">KS3-K002</strain>
    </source>
</reference>
<feature type="signal peptide" evidence="1">
    <location>
        <begin position="1"/>
        <end position="32"/>
    </location>
</feature>
<keyword evidence="1" id="KW-0732">Signal</keyword>
<dbReference type="Proteomes" id="UP000702544">
    <property type="component" value="Unassembled WGS sequence"/>
</dbReference>
<dbReference type="EMBL" id="JAACAK010000036">
    <property type="protein sequence ID" value="NIR74404.1"/>
    <property type="molecule type" value="Genomic_DNA"/>
</dbReference>
<sequence length="458" mass="50267">MRPKAPSRLLRLLLLSGLVALAPACPSKPAAAQPDSSSARPPRATLLGWEESVRFAIFDRAGSTRGRNSRRGILQRFDEAMDAEYDLDIISSDFSLTETYAWHRRENGARFWAGSIDHLQLIQQGDLKARVVLGSGWSIKARFVHDESLRTERNLLWLGFARRFAEGRYSVFVQGTLRARKPESDVELGFSWNAEHARVTVAAAALDLFNDLIFQTLEVDPGVTDTTLDYTSHPFTLRVIADLTLGRGVRAELVGLVMSPTTVVAAAGPGRLPGFEQDERYAYAGGLLGWEPSAGSGLGGFATWVRARLDREPLAAGRPEDAFELTETTSSLGIYGIHELTPQLTAEGWAARIWRLEDRIPTGASEVEYEDRTWAGRASVTHGARRGLNVSLGLDVTVRRVSGPPPVVTLEPLGSDNFRLRVDLGWRFGGQAGLVAGAGLDLDTGRFDGAHGRFRLYW</sequence>
<evidence type="ECO:0000256" key="1">
    <source>
        <dbReference type="SAM" id="SignalP"/>
    </source>
</evidence>
<gene>
    <name evidence="2" type="ORF">GWO12_04730</name>
</gene>
<evidence type="ECO:0000313" key="2">
    <source>
        <dbReference type="EMBL" id="NIR74404.1"/>
    </source>
</evidence>